<dbReference type="VEuPathDB" id="TrichDB:TVAGG3_0269640"/>
<proteinExistence type="predicted"/>
<keyword evidence="1" id="KW-1133">Transmembrane helix</keyword>
<dbReference type="InParanoid" id="A2EC37"/>
<dbReference type="VEuPathDB" id="TrichDB:TVAG_138060"/>
<keyword evidence="1" id="KW-0472">Membrane</keyword>
<protein>
    <submittedName>
        <fullName evidence="2">Uncharacterized protein</fullName>
    </submittedName>
</protein>
<dbReference type="KEGG" id="tva:4767739"/>
<sequence>MNLEHFVEMKFAYTNILSVLCVNTYFGFSFFVLEKEELSDKRVKIFLHNNDQNKQSDTQQVDSYDEFLNSLDLTCILSPDPKIRLIELRNLSAALDRGYDINQIDHEILELIFRRVCNGNSDNKIIQELLNILAYIGFSSDEVCTELLPTGYLDLLLDILSVNHESSIITQCLDCIHNVLYEHTLVCQTLDAANIIEGSIFIFDNALEENDYFIFPNSNNPDQERSCILQSNLMLLSDLVSYFDCSPFFDKIGDILIEISQINEISIKTSLVRFISTVSYYHSSHQLGSILNPDFISYICCSLEPDRNELNNTIFMALNNLCHSNPEISNLVVGSPVLTVDFNIFHLQKREIKNYFKLISTLFEFSQDVSNIIQNIGLILNNISPSSNISFKITKNCCYAISNLILMKNQDVMNPLIDFREYIVDNFIAMLQSNDLNLIKKILESIYLLMNYSRNFCLDNLIRDDFMQNEILETIDELDQPPNNADYHELIELIRQECNSE</sequence>
<dbReference type="Gene3D" id="1.25.10.10">
    <property type="entry name" value="Leucine-rich Repeat Variant"/>
    <property type="match status" value="2"/>
</dbReference>
<dbReference type="Proteomes" id="UP000001542">
    <property type="component" value="Unassembled WGS sequence"/>
</dbReference>
<name>A2EC37_TRIV3</name>
<dbReference type="InterPro" id="IPR016024">
    <property type="entry name" value="ARM-type_fold"/>
</dbReference>
<organism evidence="2 3">
    <name type="scientific">Trichomonas vaginalis (strain ATCC PRA-98 / G3)</name>
    <dbReference type="NCBI Taxonomy" id="412133"/>
    <lineage>
        <taxon>Eukaryota</taxon>
        <taxon>Metamonada</taxon>
        <taxon>Parabasalia</taxon>
        <taxon>Trichomonadida</taxon>
        <taxon>Trichomonadidae</taxon>
        <taxon>Trichomonas</taxon>
    </lineage>
</organism>
<dbReference type="InterPro" id="IPR011989">
    <property type="entry name" value="ARM-like"/>
</dbReference>
<reference evidence="2" key="1">
    <citation type="submission" date="2006-10" db="EMBL/GenBank/DDBJ databases">
        <authorList>
            <person name="Amadeo P."/>
            <person name="Zhao Q."/>
            <person name="Wortman J."/>
            <person name="Fraser-Liggett C."/>
            <person name="Carlton J."/>
        </authorList>
    </citation>
    <scope>NUCLEOTIDE SEQUENCE</scope>
    <source>
        <strain evidence="2">G3</strain>
    </source>
</reference>
<dbReference type="SUPFAM" id="SSF48371">
    <property type="entry name" value="ARM repeat"/>
    <property type="match status" value="1"/>
</dbReference>
<evidence type="ECO:0000313" key="2">
    <source>
        <dbReference type="EMBL" id="EAY09812.1"/>
    </source>
</evidence>
<dbReference type="EMBL" id="DS113350">
    <property type="protein sequence ID" value="EAY09812.1"/>
    <property type="molecule type" value="Genomic_DNA"/>
</dbReference>
<keyword evidence="3" id="KW-1185">Reference proteome</keyword>
<dbReference type="RefSeq" id="XP_001322035.1">
    <property type="nucleotide sequence ID" value="XM_001322000.1"/>
</dbReference>
<dbReference type="SMR" id="A2EC37"/>
<evidence type="ECO:0000256" key="1">
    <source>
        <dbReference type="SAM" id="Phobius"/>
    </source>
</evidence>
<dbReference type="AlphaFoldDB" id="A2EC37"/>
<keyword evidence="1" id="KW-0812">Transmembrane</keyword>
<accession>A2EC37</accession>
<gene>
    <name evidence="2" type="ORF">TVAG_138060</name>
</gene>
<evidence type="ECO:0000313" key="3">
    <source>
        <dbReference type="Proteomes" id="UP000001542"/>
    </source>
</evidence>
<feature type="transmembrane region" description="Helical" evidence="1">
    <location>
        <begin position="12"/>
        <end position="33"/>
    </location>
</feature>
<reference evidence="2" key="2">
    <citation type="journal article" date="2007" name="Science">
        <title>Draft genome sequence of the sexually transmitted pathogen Trichomonas vaginalis.</title>
        <authorList>
            <person name="Carlton J.M."/>
            <person name="Hirt R.P."/>
            <person name="Silva J.C."/>
            <person name="Delcher A.L."/>
            <person name="Schatz M."/>
            <person name="Zhao Q."/>
            <person name="Wortman J.R."/>
            <person name="Bidwell S.L."/>
            <person name="Alsmark U.C.M."/>
            <person name="Besteiro S."/>
            <person name="Sicheritz-Ponten T."/>
            <person name="Noel C.J."/>
            <person name="Dacks J.B."/>
            <person name="Foster P.G."/>
            <person name="Simillion C."/>
            <person name="Van de Peer Y."/>
            <person name="Miranda-Saavedra D."/>
            <person name="Barton G.J."/>
            <person name="Westrop G.D."/>
            <person name="Mueller S."/>
            <person name="Dessi D."/>
            <person name="Fiori P.L."/>
            <person name="Ren Q."/>
            <person name="Paulsen I."/>
            <person name="Zhang H."/>
            <person name="Bastida-Corcuera F.D."/>
            <person name="Simoes-Barbosa A."/>
            <person name="Brown M.T."/>
            <person name="Hayes R.D."/>
            <person name="Mukherjee M."/>
            <person name="Okumura C.Y."/>
            <person name="Schneider R."/>
            <person name="Smith A.J."/>
            <person name="Vanacova S."/>
            <person name="Villalvazo M."/>
            <person name="Haas B.J."/>
            <person name="Pertea M."/>
            <person name="Feldblyum T.V."/>
            <person name="Utterback T.R."/>
            <person name="Shu C.L."/>
            <person name="Osoegawa K."/>
            <person name="de Jong P.J."/>
            <person name="Hrdy I."/>
            <person name="Horvathova L."/>
            <person name="Zubacova Z."/>
            <person name="Dolezal P."/>
            <person name="Malik S.B."/>
            <person name="Logsdon J.M. Jr."/>
            <person name="Henze K."/>
            <person name="Gupta A."/>
            <person name="Wang C.C."/>
            <person name="Dunne R.L."/>
            <person name="Upcroft J.A."/>
            <person name="Upcroft P."/>
            <person name="White O."/>
            <person name="Salzberg S.L."/>
            <person name="Tang P."/>
            <person name="Chiu C.-H."/>
            <person name="Lee Y.-S."/>
            <person name="Embley T.M."/>
            <person name="Coombs G.H."/>
            <person name="Mottram J.C."/>
            <person name="Tachezy J."/>
            <person name="Fraser-Liggett C.M."/>
            <person name="Johnson P.J."/>
        </authorList>
    </citation>
    <scope>NUCLEOTIDE SEQUENCE [LARGE SCALE GENOMIC DNA]</scope>
    <source>
        <strain evidence="2">G3</strain>
    </source>
</reference>